<dbReference type="OrthoDB" id="596512at2"/>
<dbReference type="EMBL" id="PVTE01000003">
    <property type="protein sequence ID" value="PRY44208.1"/>
    <property type="molecule type" value="Genomic_DNA"/>
</dbReference>
<organism evidence="2 3">
    <name type="scientific">Spirosoma oryzae</name>
    <dbReference type="NCBI Taxonomy" id="1469603"/>
    <lineage>
        <taxon>Bacteria</taxon>
        <taxon>Pseudomonadati</taxon>
        <taxon>Bacteroidota</taxon>
        <taxon>Cytophagia</taxon>
        <taxon>Cytophagales</taxon>
        <taxon>Cytophagaceae</taxon>
        <taxon>Spirosoma</taxon>
    </lineage>
</organism>
<dbReference type="AlphaFoldDB" id="A0A2T0TF11"/>
<keyword evidence="3" id="KW-1185">Reference proteome</keyword>
<reference evidence="2 3" key="1">
    <citation type="submission" date="2018-03" db="EMBL/GenBank/DDBJ databases">
        <title>Genomic Encyclopedia of Archaeal and Bacterial Type Strains, Phase II (KMG-II): from individual species to whole genera.</title>
        <authorList>
            <person name="Goeker M."/>
        </authorList>
    </citation>
    <scope>NUCLEOTIDE SEQUENCE [LARGE SCALE GENOMIC DNA]</scope>
    <source>
        <strain evidence="2 3">DSM 28354</strain>
    </source>
</reference>
<dbReference type="Gene3D" id="2.40.160.130">
    <property type="entry name" value="Capsule assembly protein Wzi"/>
    <property type="match status" value="1"/>
</dbReference>
<evidence type="ECO:0000256" key="1">
    <source>
        <dbReference type="SAM" id="MobiDB-lite"/>
    </source>
</evidence>
<comment type="caution">
    <text evidence="2">The sequence shown here is derived from an EMBL/GenBank/DDBJ whole genome shotgun (WGS) entry which is preliminary data.</text>
</comment>
<evidence type="ECO:0000313" key="3">
    <source>
        <dbReference type="Proteomes" id="UP000238375"/>
    </source>
</evidence>
<proteinExistence type="predicted"/>
<dbReference type="Proteomes" id="UP000238375">
    <property type="component" value="Unassembled WGS sequence"/>
</dbReference>
<accession>A0A2T0TF11</accession>
<feature type="region of interest" description="Disordered" evidence="1">
    <location>
        <begin position="559"/>
        <end position="578"/>
    </location>
</feature>
<dbReference type="InterPro" id="IPR038636">
    <property type="entry name" value="Wzi_sf"/>
</dbReference>
<evidence type="ECO:0000313" key="2">
    <source>
        <dbReference type="EMBL" id="PRY44208.1"/>
    </source>
</evidence>
<name>A0A2T0TF11_9BACT</name>
<protein>
    <submittedName>
        <fullName evidence="2">Capsule assembly protein Wzi</fullName>
    </submittedName>
</protein>
<sequence>MLLAPLTGVSRQVVDKRMQTLTRQTQIQRAGNDASTVRRHSKLGRGWATALLIASLTAPAVQAQYGQSYLPYEPVTPNATTVRVEIGGYGVNGAQMPFWLRSNQWGAVPLNGSAGTVRAGIWGDYNGGGRPGSTQADSSASGSKFGWSYGLDVVGNSGLNPKVLLPEAYAGIRFGKFELFAGRRRQIVGLCDTLLTSGSYIWSGNALPLPKIQFGTIGYVPIFKGVLAFNASYNHGWFANTDASGRELIVRNSYLHQKTLYVRLGKPTWAFRLYGGVNHQVQWGGYAPSLPAGLANNGDLPSSLRAYQYVVTAQAYPDFIIDPNLSTIDVLNRVGNHLGSIDVGADINIGSFNLLMYRQSLVESGSIFYLTSIIDGLNGIRLRNNQPGDGLLTVDNVLFEFFYSKSQGGPEFVLEDPQRRGKVNYFNHSQYQDGWIYQNHTIGTPFLTPQTDVRPGLQTGRAIVNNRVALWHGGLSGRLAQRVQWQLKLSYSQNLGTYDSPYPANTNQFSGILSAGAPLTLPVLGDCDLSASAAYDQGKLFYNATGFFASLRKTVRMRRAGGQSRGSTGASSPWRIPN</sequence>
<gene>
    <name evidence="2" type="ORF">CLV58_103177</name>
</gene>